<dbReference type="SUPFAM" id="SSF53167">
    <property type="entry name" value="Purine and uridine phosphorylases"/>
    <property type="match status" value="1"/>
</dbReference>
<proteinExistence type="predicted"/>
<dbReference type="InterPro" id="IPR035994">
    <property type="entry name" value="Nucleoside_phosphorylase_sf"/>
</dbReference>
<name>A0A5N6ZMZ4_9EURO</name>
<accession>A0A5N6ZMZ4</accession>
<evidence type="ECO:0000313" key="2">
    <source>
        <dbReference type="Proteomes" id="UP000326268"/>
    </source>
</evidence>
<keyword evidence="2" id="KW-1185">Reference proteome</keyword>
<dbReference type="GO" id="GO:0009116">
    <property type="term" value="P:nucleoside metabolic process"/>
    <property type="evidence" value="ECO:0007669"/>
    <property type="project" value="InterPro"/>
</dbReference>
<dbReference type="GeneID" id="43655703"/>
<dbReference type="OrthoDB" id="1577640at2759"/>
<dbReference type="GO" id="GO:0003824">
    <property type="term" value="F:catalytic activity"/>
    <property type="evidence" value="ECO:0007669"/>
    <property type="project" value="InterPro"/>
</dbReference>
<protein>
    <submittedName>
        <fullName evidence="1">Nucleoside phosphorylase domain-containing protein</fullName>
    </submittedName>
</protein>
<dbReference type="Gene3D" id="3.40.50.1580">
    <property type="entry name" value="Nucleoside phosphorylase domain"/>
    <property type="match status" value="1"/>
</dbReference>
<sequence length="327" mass="36511">MDTTECSPTSWTPRRKRKRLYFIYSDYTIGWIYALPETELVAAMAMLDEIHPVLPVTNPQDANTYVLGRIHDHNVVIACLPEGEIGKVSAATVAKDMTRSFPAVRFGLMVGIGGGAPYYGAQGNESEVKEENSKDDTEDIRDIRLGNVIISLYSKLSDAVVQYDFRKLLQEKEFVLSSGKLNKPSNIVLGTVGTLRAHHKLYRHKICETLSELLIFTHSEGHKSCQNCCGLIDSNLVKRKDCSDNLSRLHYGIIGSADRAREENIICFEMEAAGLMDSFPCLIIRGICDYADSYKNKIWQLYSVATAVLYARELLLVVSGQGVVNMD</sequence>
<evidence type="ECO:0000313" key="1">
    <source>
        <dbReference type="EMBL" id="KAE8358209.1"/>
    </source>
</evidence>
<dbReference type="PANTHER" id="PTHR46082">
    <property type="entry name" value="ATP/GTP-BINDING PROTEIN-RELATED"/>
    <property type="match status" value="1"/>
</dbReference>
<dbReference type="PANTHER" id="PTHR46082:SF11">
    <property type="entry name" value="AAA+ ATPASE DOMAIN-CONTAINING PROTEIN-RELATED"/>
    <property type="match status" value="1"/>
</dbReference>
<dbReference type="EMBL" id="ML737915">
    <property type="protein sequence ID" value="KAE8358209.1"/>
    <property type="molecule type" value="Genomic_DNA"/>
</dbReference>
<dbReference type="Proteomes" id="UP000326268">
    <property type="component" value="Unassembled WGS sequence"/>
</dbReference>
<dbReference type="AlphaFoldDB" id="A0A5N6ZMZ4"/>
<dbReference type="InterPro" id="IPR053137">
    <property type="entry name" value="NLR-like"/>
</dbReference>
<gene>
    <name evidence="1" type="ORF">BDV27DRAFT_150650</name>
</gene>
<dbReference type="RefSeq" id="XP_031921290.1">
    <property type="nucleotide sequence ID" value="XM_032071257.1"/>
</dbReference>
<reference evidence="1 2" key="1">
    <citation type="submission" date="2019-04" db="EMBL/GenBank/DDBJ databases">
        <title>Friends and foes A comparative genomics studyof 23 Aspergillus species from section Flavi.</title>
        <authorList>
            <consortium name="DOE Joint Genome Institute"/>
            <person name="Kjaerbolling I."/>
            <person name="Vesth T."/>
            <person name="Frisvad J.C."/>
            <person name="Nybo J.L."/>
            <person name="Theobald S."/>
            <person name="Kildgaard S."/>
            <person name="Isbrandt T."/>
            <person name="Kuo A."/>
            <person name="Sato A."/>
            <person name="Lyhne E.K."/>
            <person name="Kogle M.E."/>
            <person name="Wiebenga A."/>
            <person name="Kun R.S."/>
            <person name="Lubbers R.J."/>
            <person name="Makela M.R."/>
            <person name="Barry K."/>
            <person name="Chovatia M."/>
            <person name="Clum A."/>
            <person name="Daum C."/>
            <person name="Haridas S."/>
            <person name="He G."/>
            <person name="LaButti K."/>
            <person name="Lipzen A."/>
            <person name="Mondo S."/>
            <person name="Riley R."/>
            <person name="Salamov A."/>
            <person name="Simmons B.A."/>
            <person name="Magnuson J.K."/>
            <person name="Henrissat B."/>
            <person name="Mortensen U.H."/>
            <person name="Larsen T.O."/>
            <person name="Devries R.P."/>
            <person name="Grigoriev I.V."/>
            <person name="Machida M."/>
            <person name="Baker S.E."/>
            <person name="Andersen M.R."/>
        </authorList>
    </citation>
    <scope>NUCLEOTIDE SEQUENCE [LARGE SCALE GENOMIC DNA]</scope>
    <source>
        <strain evidence="1 2">CBS 763.97</strain>
    </source>
</reference>
<organism evidence="1 2">
    <name type="scientific">Aspergillus caelatus</name>
    <dbReference type="NCBI Taxonomy" id="61420"/>
    <lineage>
        <taxon>Eukaryota</taxon>
        <taxon>Fungi</taxon>
        <taxon>Dikarya</taxon>
        <taxon>Ascomycota</taxon>
        <taxon>Pezizomycotina</taxon>
        <taxon>Eurotiomycetes</taxon>
        <taxon>Eurotiomycetidae</taxon>
        <taxon>Eurotiales</taxon>
        <taxon>Aspergillaceae</taxon>
        <taxon>Aspergillus</taxon>
        <taxon>Aspergillus subgen. Circumdati</taxon>
    </lineage>
</organism>